<accession>A0A9P9JBN5</accession>
<gene>
    <name evidence="1" type="ORF">B0J13DRAFT_543892</name>
</gene>
<proteinExistence type="predicted"/>
<reference evidence="1" key="1">
    <citation type="journal article" date="2021" name="Nat. Commun.">
        <title>Genetic determinants of endophytism in the Arabidopsis root mycobiome.</title>
        <authorList>
            <person name="Mesny F."/>
            <person name="Miyauchi S."/>
            <person name="Thiergart T."/>
            <person name="Pickel B."/>
            <person name="Atanasova L."/>
            <person name="Karlsson M."/>
            <person name="Huettel B."/>
            <person name="Barry K.W."/>
            <person name="Haridas S."/>
            <person name="Chen C."/>
            <person name="Bauer D."/>
            <person name="Andreopoulos W."/>
            <person name="Pangilinan J."/>
            <person name="LaButti K."/>
            <person name="Riley R."/>
            <person name="Lipzen A."/>
            <person name="Clum A."/>
            <person name="Drula E."/>
            <person name="Henrissat B."/>
            <person name="Kohler A."/>
            <person name="Grigoriev I.V."/>
            <person name="Martin F.M."/>
            <person name="Hacquard S."/>
        </authorList>
    </citation>
    <scope>NUCLEOTIDE SEQUENCE</scope>
    <source>
        <strain evidence="1">MPI-CAGE-AT-0021</strain>
    </source>
</reference>
<dbReference type="AlphaFoldDB" id="A0A9P9JBN5"/>
<name>A0A9P9JBN5_9HYPO</name>
<comment type="caution">
    <text evidence="1">The sequence shown here is derived from an EMBL/GenBank/DDBJ whole genome shotgun (WGS) entry which is preliminary data.</text>
</comment>
<evidence type="ECO:0000313" key="1">
    <source>
        <dbReference type="EMBL" id="KAH7158236.1"/>
    </source>
</evidence>
<dbReference type="Proteomes" id="UP000717696">
    <property type="component" value="Unassembled WGS sequence"/>
</dbReference>
<keyword evidence="2" id="KW-1185">Reference proteome</keyword>
<dbReference type="EMBL" id="JAGMUU010000003">
    <property type="protein sequence ID" value="KAH7158236.1"/>
    <property type="molecule type" value="Genomic_DNA"/>
</dbReference>
<sequence>MLYIRMKPRSQLLIPTCLTAVWGLLCPSSMPGTSGVFSFLPHQLSLSCCWVFSLVHVCLRLAQGCGYESTSYCNSSGLKPCITQDRCSISCS</sequence>
<organism evidence="1 2">
    <name type="scientific">Dactylonectria estremocensis</name>
    <dbReference type="NCBI Taxonomy" id="1079267"/>
    <lineage>
        <taxon>Eukaryota</taxon>
        <taxon>Fungi</taxon>
        <taxon>Dikarya</taxon>
        <taxon>Ascomycota</taxon>
        <taxon>Pezizomycotina</taxon>
        <taxon>Sordariomycetes</taxon>
        <taxon>Hypocreomycetidae</taxon>
        <taxon>Hypocreales</taxon>
        <taxon>Nectriaceae</taxon>
        <taxon>Dactylonectria</taxon>
    </lineage>
</organism>
<evidence type="ECO:0000313" key="2">
    <source>
        <dbReference type="Proteomes" id="UP000717696"/>
    </source>
</evidence>
<protein>
    <submittedName>
        <fullName evidence="1">Uncharacterized protein</fullName>
    </submittedName>
</protein>